<dbReference type="RefSeq" id="WP_114660446.1">
    <property type="nucleotide sequence ID" value="NZ_CP031194.1"/>
</dbReference>
<protein>
    <submittedName>
        <fullName evidence="2">Uncharacterized protein</fullName>
    </submittedName>
</protein>
<dbReference type="AlphaFoldDB" id="A0A345HQY9"/>
<dbReference type="OrthoDB" id="4350298at2"/>
<reference evidence="3" key="1">
    <citation type="submission" date="2018-07" db="EMBL/GenBank/DDBJ databases">
        <authorList>
            <person name="Zhao J."/>
        </authorList>
    </citation>
    <scope>NUCLEOTIDE SEQUENCE [LARGE SCALE GENOMIC DNA]</scope>
    <source>
        <strain evidence="3">GSSD-12</strain>
    </source>
</reference>
<evidence type="ECO:0000256" key="1">
    <source>
        <dbReference type="SAM" id="MobiDB-lite"/>
    </source>
</evidence>
<gene>
    <name evidence="2" type="ORF">DVK44_17100</name>
</gene>
<dbReference type="EMBL" id="CP031194">
    <property type="protein sequence ID" value="AXG79113.1"/>
    <property type="molecule type" value="Genomic_DNA"/>
</dbReference>
<name>A0A345HQY9_9ACTN</name>
<accession>A0A345HQY9</accession>
<dbReference type="KEGG" id="spad:DVK44_17100"/>
<feature type="region of interest" description="Disordered" evidence="1">
    <location>
        <begin position="305"/>
        <end position="329"/>
    </location>
</feature>
<dbReference type="Proteomes" id="UP000253868">
    <property type="component" value="Chromosome"/>
</dbReference>
<proteinExistence type="predicted"/>
<organism evidence="2 3">
    <name type="scientific">Streptomyces paludis</name>
    <dbReference type="NCBI Taxonomy" id="2282738"/>
    <lineage>
        <taxon>Bacteria</taxon>
        <taxon>Bacillati</taxon>
        <taxon>Actinomycetota</taxon>
        <taxon>Actinomycetes</taxon>
        <taxon>Kitasatosporales</taxon>
        <taxon>Streptomycetaceae</taxon>
        <taxon>Streptomyces</taxon>
    </lineage>
</organism>
<sequence length="329" mass="37284">MTSETPEPVYSRATQAPWREIVRQRWSGRLDRALVLHAQDGAYSELRSRNRRGSRSETYADTYSDAHTDTYTETYPDPVAVARSAVRPKLLGRYDDAFIVRLEEQTGTQGVALPTRYGAESVDVQVLWWVRDPVQVVRTRTKTGWDAVRRDLRRRLRHLEDQYSSAGQGLGATELMRHLSTPQTLLECGLAYHVTDVRGREEDSELRLGQTGEADAPYSWTPDRREEYEFCMQAVSKGPASLAALWLLRHPDQVSQVLDWSVGHADLLRGETTWQDGMAGLLGSLSEQERQELSELLRDRLVRLGRRVPAQPPREAPAGQRGVANGHPR</sequence>
<keyword evidence="3" id="KW-1185">Reference proteome</keyword>
<evidence type="ECO:0000313" key="2">
    <source>
        <dbReference type="EMBL" id="AXG79113.1"/>
    </source>
</evidence>
<evidence type="ECO:0000313" key="3">
    <source>
        <dbReference type="Proteomes" id="UP000253868"/>
    </source>
</evidence>